<reference evidence="2 3" key="1">
    <citation type="submission" date="2020-01" db="EMBL/GenBank/DDBJ databases">
        <title>Insect and environment-associated Actinomycetes.</title>
        <authorList>
            <person name="Currrie C."/>
            <person name="Chevrette M."/>
            <person name="Carlson C."/>
            <person name="Stubbendieck R."/>
            <person name="Wendt-Pienkowski E."/>
        </authorList>
    </citation>
    <scope>NUCLEOTIDE SEQUENCE [LARGE SCALE GENOMIC DNA]</scope>
    <source>
        <strain evidence="2 3">SID7754</strain>
    </source>
</reference>
<dbReference type="AlphaFoldDB" id="A0A7K3QLZ6"/>
<accession>A0A7K3QLZ6</accession>
<comment type="caution">
    <text evidence="2">The sequence shown here is derived from an EMBL/GenBank/DDBJ whole genome shotgun (WGS) entry which is preliminary data.</text>
</comment>
<dbReference type="Proteomes" id="UP000470520">
    <property type="component" value="Unassembled WGS sequence"/>
</dbReference>
<dbReference type="RefSeq" id="WP_164186897.1">
    <property type="nucleotide sequence ID" value="NZ_JAAGMR010000044.1"/>
</dbReference>
<name>A0A7K3QLZ6_9ACTN</name>
<feature type="compositionally biased region" description="Basic residues" evidence="1">
    <location>
        <begin position="149"/>
        <end position="162"/>
    </location>
</feature>
<evidence type="ECO:0000313" key="2">
    <source>
        <dbReference type="EMBL" id="NEB90915.1"/>
    </source>
</evidence>
<organism evidence="2 3">
    <name type="scientific">Streptomyces bauhiniae</name>
    <dbReference type="NCBI Taxonomy" id="2340725"/>
    <lineage>
        <taxon>Bacteria</taxon>
        <taxon>Bacillati</taxon>
        <taxon>Actinomycetota</taxon>
        <taxon>Actinomycetes</taxon>
        <taxon>Kitasatosporales</taxon>
        <taxon>Streptomycetaceae</taxon>
        <taxon>Streptomyces</taxon>
    </lineage>
</organism>
<feature type="region of interest" description="Disordered" evidence="1">
    <location>
        <begin position="118"/>
        <end position="179"/>
    </location>
</feature>
<proteinExistence type="predicted"/>
<feature type="compositionally biased region" description="Basic and acidic residues" evidence="1">
    <location>
        <begin position="130"/>
        <end position="148"/>
    </location>
</feature>
<evidence type="ECO:0000256" key="1">
    <source>
        <dbReference type="SAM" id="MobiDB-lite"/>
    </source>
</evidence>
<protein>
    <submittedName>
        <fullName evidence="2">Uncharacterized protein</fullName>
    </submittedName>
</protein>
<sequence>MAEHTSSSVLTAPLRGAASVLSKVPGASMVNRAAQDTLDVIGVISPRGRRLAVYTGAGVLGVAGVVEWPVALTGAAIAWLTQPRPPLVTPVAETTEEIVVEKPAAASEAEVGEAALRTGHHDAPGPVKATDTEPAHPESPHPEPSHPESHKKHGKKSGKHSKGVTGQLGPTARPERTSL</sequence>
<gene>
    <name evidence="2" type="ORF">G3I21_04070</name>
</gene>
<evidence type="ECO:0000313" key="3">
    <source>
        <dbReference type="Proteomes" id="UP000470520"/>
    </source>
</evidence>
<dbReference type="EMBL" id="JAAGMR010000044">
    <property type="protein sequence ID" value="NEB90915.1"/>
    <property type="molecule type" value="Genomic_DNA"/>
</dbReference>